<protein>
    <submittedName>
        <fullName evidence="2">Uncharacterized protein</fullName>
    </submittedName>
</protein>
<name>A0A803W3Z4_FICAL</name>
<evidence type="ECO:0000313" key="2">
    <source>
        <dbReference type="Ensembl" id="ENSFALP00000029700.1"/>
    </source>
</evidence>
<reference evidence="2" key="3">
    <citation type="submission" date="2025-09" db="UniProtKB">
        <authorList>
            <consortium name="Ensembl"/>
        </authorList>
    </citation>
    <scope>IDENTIFICATION</scope>
</reference>
<dbReference type="Proteomes" id="UP000016665">
    <property type="component" value="Chromosome 18"/>
</dbReference>
<evidence type="ECO:0000256" key="1">
    <source>
        <dbReference type="SAM" id="MobiDB-lite"/>
    </source>
</evidence>
<sequence length="90" mass="10152">MKEQKWSYEPCAVSVENSSSGLARFGLKRADAGHKPPEPAARRTEITLGKPQEPRRAESRKGLCRGFTEMFISATCVHHPRFREQRPGTL</sequence>
<keyword evidence="3" id="KW-1185">Reference proteome</keyword>
<proteinExistence type="predicted"/>
<reference evidence="2 3" key="1">
    <citation type="journal article" date="2012" name="Nature">
        <title>The genomic landscape of species divergence in Ficedula flycatchers.</title>
        <authorList>
            <person name="Ellegren H."/>
            <person name="Smeds L."/>
            <person name="Burri R."/>
            <person name="Olason P.I."/>
            <person name="Backstrom N."/>
            <person name="Kawakami T."/>
            <person name="Kunstner A."/>
            <person name="Makinen H."/>
            <person name="Nadachowska-Brzyska K."/>
            <person name="Qvarnstrom A."/>
            <person name="Uebbing S."/>
            <person name="Wolf J.B."/>
        </authorList>
    </citation>
    <scope>NUCLEOTIDE SEQUENCE [LARGE SCALE GENOMIC DNA]</scope>
</reference>
<feature type="region of interest" description="Disordered" evidence="1">
    <location>
        <begin position="29"/>
        <end position="59"/>
    </location>
</feature>
<reference evidence="2" key="2">
    <citation type="submission" date="2025-08" db="UniProtKB">
        <authorList>
            <consortium name="Ensembl"/>
        </authorList>
    </citation>
    <scope>IDENTIFICATION</scope>
</reference>
<evidence type="ECO:0000313" key="3">
    <source>
        <dbReference type="Proteomes" id="UP000016665"/>
    </source>
</evidence>
<feature type="compositionally biased region" description="Basic and acidic residues" evidence="1">
    <location>
        <begin position="29"/>
        <end position="45"/>
    </location>
</feature>
<dbReference type="AlphaFoldDB" id="A0A803W3Z4"/>
<organism evidence="2 3">
    <name type="scientific">Ficedula albicollis</name>
    <name type="common">Collared flycatcher</name>
    <name type="synonym">Muscicapa albicollis</name>
    <dbReference type="NCBI Taxonomy" id="59894"/>
    <lineage>
        <taxon>Eukaryota</taxon>
        <taxon>Metazoa</taxon>
        <taxon>Chordata</taxon>
        <taxon>Craniata</taxon>
        <taxon>Vertebrata</taxon>
        <taxon>Euteleostomi</taxon>
        <taxon>Archelosauria</taxon>
        <taxon>Archosauria</taxon>
        <taxon>Dinosauria</taxon>
        <taxon>Saurischia</taxon>
        <taxon>Theropoda</taxon>
        <taxon>Coelurosauria</taxon>
        <taxon>Aves</taxon>
        <taxon>Neognathae</taxon>
        <taxon>Neoaves</taxon>
        <taxon>Telluraves</taxon>
        <taxon>Australaves</taxon>
        <taxon>Passeriformes</taxon>
        <taxon>Muscicapidae</taxon>
        <taxon>Ficedula</taxon>
    </lineage>
</organism>
<dbReference type="Ensembl" id="ENSFALT00000042037.1">
    <property type="protein sequence ID" value="ENSFALP00000029700.1"/>
    <property type="gene ID" value="ENSFALG00000027284.1"/>
</dbReference>
<accession>A0A803W3Z4</accession>